<gene>
    <name evidence="1" type="ordered locus">CNE_2c03340</name>
</gene>
<organism evidence="1 2">
    <name type="scientific">Cupriavidus necator (strain ATCC 43291 / DSM 13513 / CCUG 52238 / LMG 8453 / N-1)</name>
    <name type="common">Ralstonia eutropha</name>
    <dbReference type="NCBI Taxonomy" id="1042878"/>
    <lineage>
        <taxon>Bacteria</taxon>
        <taxon>Pseudomonadati</taxon>
        <taxon>Pseudomonadota</taxon>
        <taxon>Betaproteobacteria</taxon>
        <taxon>Burkholderiales</taxon>
        <taxon>Burkholderiaceae</taxon>
        <taxon>Cupriavidus</taxon>
    </lineage>
</organism>
<evidence type="ECO:0000313" key="2">
    <source>
        <dbReference type="Proteomes" id="UP000006798"/>
    </source>
</evidence>
<dbReference type="HOGENOM" id="CLU_639151_0_0_4"/>
<name>F8GPW6_CUPNN</name>
<protein>
    <submittedName>
        <fullName evidence="1">Uncharacterized protein</fullName>
    </submittedName>
</protein>
<dbReference type="EMBL" id="CP002878">
    <property type="protein sequence ID" value="AEI79319.1"/>
    <property type="molecule type" value="Genomic_DNA"/>
</dbReference>
<dbReference type="AlphaFoldDB" id="F8GPW6"/>
<sequence length="516" mass="57272">MDLKTRRGKSPERKAPSGLRFPCACLAESRGGDPSHTRHVASSWAGYSVDDNMTDAFLFSKPFTFLACAGMSEVREGVDVLEALPGHLLWLENEDYIRRVYVPDFLEQSRAALEAVMPGGPAQIDAMADEIRHSPRLMPDLQRLSPEIAAAAHSYCYWRYSADVVGRAQGIPRSAIERQFDRAARPRDGAHKLQWICPCCDGPAHYQVDGLLASQRPARQGGFSIECAHCGHQERLYAGFLHAGRLECRCAHCTGFIKTLAGQLARPARRLCAALEDYAWMHAVDTAAEIRELWEASLQMLASGARPSDNTMAFALAIQSDEARPIPDILSQIDPTLEGRLDKNPRAWVLLCELLREGVLDADCAIYDHDGRQHVALELALLEDDQAADSATAQDSLATLLKGYQPPERDAFINWLKALKRLRLCTARFNAAVDVAWKPNLEHCRILTARWSDGQPAPAAQASAAWLPAAPRPRRPERPVYLDAELEAVQLLKSLGYIVLSPEEIRSQRDPIEDML</sequence>
<proteinExistence type="predicted"/>
<dbReference type="KEGG" id="cnc:CNE_2c03340"/>
<reference evidence="1 2" key="1">
    <citation type="journal article" date="2011" name="J. Bacteriol.">
        <title>Complete genome sequence of the type strain Cupriavidus necator N-1.</title>
        <authorList>
            <person name="Poehlein A."/>
            <person name="Kusian B."/>
            <person name="Friedrich B."/>
            <person name="Daniel R."/>
            <person name="Bowien B."/>
        </authorList>
    </citation>
    <scope>NUCLEOTIDE SEQUENCE [LARGE SCALE GENOMIC DNA]</scope>
    <source>
        <strain evidence="2">ATCC 43291 / DSM 13513 / CCUG 52238 / LMG 8453 / N-1</strain>
    </source>
</reference>
<accession>F8GPW6</accession>
<evidence type="ECO:0000313" key="1">
    <source>
        <dbReference type="EMBL" id="AEI79319.1"/>
    </source>
</evidence>
<dbReference type="Proteomes" id="UP000006798">
    <property type="component" value="Chromosome 2"/>
</dbReference>